<protein>
    <submittedName>
        <fullName evidence="3">Fatty acid desaturase</fullName>
    </submittedName>
</protein>
<dbReference type="Pfam" id="PF00487">
    <property type="entry name" value="FA_desaturase"/>
    <property type="match status" value="1"/>
</dbReference>
<dbReference type="InterPro" id="IPR005804">
    <property type="entry name" value="FA_desaturase_dom"/>
</dbReference>
<reference evidence="3 4" key="1">
    <citation type="journal article" date="2021" name="Microorganisms">
        <title>Acidisoma silvae sp. nov. and Acidisomacellulosilytica sp. nov., Two Acidophilic Bacteria Isolated from Decaying Wood, Hydrolyzing Cellulose and Producing Poly-3-hydroxybutyrate.</title>
        <authorList>
            <person name="Mieszkin S."/>
            <person name="Pouder E."/>
            <person name="Uroz S."/>
            <person name="Simon-Colin C."/>
            <person name="Alain K."/>
        </authorList>
    </citation>
    <scope>NUCLEOTIDE SEQUENCE [LARGE SCALE GENOMIC DNA]</scope>
    <source>
        <strain evidence="3 4">HW T5.17</strain>
    </source>
</reference>
<keyword evidence="1" id="KW-0472">Membrane</keyword>
<dbReference type="InterPro" id="IPR012171">
    <property type="entry name" value="Fatty_acid_desaturase"/>
</dbReference>
<evidence type="ECO:0000313" key="4">
    <source>
        <dbReference type="Proteomes" id="UP000721844"/>
    </source>
</evidence>
<keyword evidence="4" id="KW-1185">Reference proteome</keyword>
<dbReference type="Proteomes" id="UP000721844">
    <property type="component" value="Unassembled WGS sequence"/>
</dbReference>
<accession>A0A963Z7K2</accession>
<dbReference type="GO" id="GO:0016020">
    <property type="term" value="C:membrane"/>
    <property type="evidence" value="ECO:0007669"/>
    <property type="project" value="TreeGrafter"/>
</dbReference>
<evidence type="ECO:0000256" key="1">
    <source>
        <dbReference type="SAM" id="Phobius"/>
    </source>
</evidence>
<dbReference type="EMBL" id="JAESVA010000012">
    <property type="protein sequence ID" value="MCB8883298.1"/>
    <property type="molecule type" value="Genomic_DNA"/>
</dbReference>
<feature type="transmembrane region" description="Helical" evidence="1">
    <location>
        <begin position="182"/>
        <end position="200"/>
    </location>
</feature>
<evidence type="ECO:0000313" key="3">
    <source>
        <dbReference type="EMBL" id="MCB8883298.1"/>
    </source>
</evidence>
<dbReference type="PANTHER" id="PTHR19353">
    <property type="entry name" value="FATTY ACID DESATURASE 2"/>
    <property type="match status" value="1"/>
</dbReference>
<keyword evidence="1" id="KW-0812">Transmembrane</keyword>
<evidence type="ECO:0000259" key="2">
    <source>
        <dbReference type="Pfam" id="PF00487"/>
    </source>
</evidence>
<sequence>MDAAEQARIRTFQAPQQMRAVWQVVSTFGPYLALSVAMYALAKVSVWLTLLLAIPYSGLMIRIFIFQHDCGHNSFFSAPLHNRILGRACSLVTLTPFAWWRRVHARHHVSQNNLDLRGYPADFYTDCLTLAEYEALSPLKRRLYRISHNPALIHLLQPLLVFLVLQRLPFDTPLSFAAERRSVYGLNLALLLIFGPLIYLFGIKTVLLVHLPALTIASIIGIWLFSVQHRFEESQWFSQADWTQTGAALHGSSYLKLPRLLRWFSADIGTHHLHHLRPSIPNYRLHDCHEACRETMAVVTTLTLAEALKTPSFALWDEKRGRMVPFPAE</sequence>
<feature type="domain" description="Fatty acid desaturase" evidence="2">
    <location>
        <begin position="46"/>
        <end position="297"/>
    </location>
</feature>
<comment type="caution">
    <text evidence="3">The sequence shown here is derived from an EMBL/GenBank/DDBJ whole genome shotgun (WGS) entry which is preliminary data.</text>
</comment>
<organism evidence="3 4">
    <name type="scientific">Acidisoma cellulosilyticum</name>
    <dbReference type="NCBI Taxonomy" id="2802395"/>
    <lineage>
        <taxon>Bacteria</taxon>
        <taxon>Pseudomonadati</taxon>
        <taxon>Pseudomonadota</taxon>
        <taxon>Alphaproteobacteria</taxon>
        <taxon>Acetobacterales</taxon>
        <taxon>Acidocellaceae</taxon>
        <taxon>Acidisoma</taxon>
    </lineage>
</organism>
<gene>
    <name evidence="3" type="ORF">ACELLULO517_23820</name>
</gene>
<dbReference type="AlphaFoldDB" id="A0A963Z7K2"/>
<dbReference type="PANTHER" id="PTHR19353:SF73">
    <property type="entry name" value="FATTY ACID DESATURASE"/>
    <property type="match status" value="1"/>
</dbReference>
<dbReference type="GO" id="GO:0006629">
    <property type="term" value="P:lipid metabolic process"/>
    <property type="evidence" value="ECO:0007669"/>
    <property type="project" value="InterPro"/>
</dbReference>
<proteinExistence type="predicted"/>
<feature type="transmembrane region" description="Helical" evidence="1">
    <location>
        <begin position="20"/>
        <end position="40"/>
    </location>
</feature>
<feature type="transmembrane region" description="Helical" evidence="1">
    <location>
        <begin position="207"/>
        <end position="225"/>
    </location>
</feature>
<dbReference type="GO" id="GO:0016717">
    <property type="term" value="F:oxidoreductase activity, acting on paired donors, with oxidation of a pair of donors resulting in the reduction of molecular oxygen to two molecules of water"/>
    <property type="evidence" value="ECO:0007669"/>
    <property type="project" value="TreeGrafter"/>
</dbReference>
<keyword evidence="1" id="KW-1133">Transmembrane helix</keyword>
<feature type="transmembrane region" description="Helical" evidence="1">
    <location>
        <begin position="46"/>
        <end position="65"/>
    </location>
</feature>
<name>A0A963Z7K2_9PROT</name>